<evidence type="ECO:0000313" key="7">
    <source>
        <dbReference type="Proteomes" id="UP000023152"/>
    </source>
</evidence>
<dbReference type="SUPFAM" id="SSF50630">
    <property type="entry name" value="Acid proteases"/>
    <property type="match status" value="1"/>
</dbReference>
<proteinExistence type="inferred from homology"/>
<protein>
    <submittedName>
        <fullName evidence="6">DNA-damage inducible protein DDI1-like protein</fullName>
    </submittedName>
</protein>
<dbReference type="PANTHER" id="PTHR12917">
    <property type="entry name" value="ASPARTYL PROTEASE DDI-RELATED"/>
    <property type="match status" value="1"/>
</dbReference>
<gene>
    <name evidence="6" type="ORF">RFI_18716</name>
</gene>
<evidence type="ECO:0000256" key="2">
    <source>
        <dbReference type="ARBA" id="ARBA00022670"/>
    </source>
</evidence>
<dbReference type="GO" id="GO:0004190">
    <property type="term" value="F:aspartic-type endopeptidase activity"/>
    <property type="evidence" value="ECO:0007669"/>
    <property type="project" value="UniProtKB-KW"/>
</dbReference>
<comment type="caution">
    <text evidence="6">The sequence shown here is derived from an EMBL/GenBank/DDBJ whole genome shotgun (WGS) entry which is preliminary data.</text>
</comment>
<evidence type="ECO:0000313" key="6">
    <source>
        <dbReference type="EMBL" id="ETO18549.1"/>
    </source>
</evidence>
<evidence type="ECO:0000256" key="4">
    <source>
        <dbReference type="ARBA" id="ARBA00022801"/>
    </source>
</evidence>
<sequence length="142" mass="16026">MFTEEALLKMLNQNESELKSEKVNINPTNEMELNDIQESFDAVEMLYVPMEVESVLLHALIDSSAQTTVMSAKTAEKCGLEINLGCFSKMLFLPLFIKKMKINNGKKKFVRLLKLMDTRFAKKNGASTIVGRVHAAKLKFGH</sequence>
<reference evidence="6 7" key="1">
    <citation type="journal article" date="2013" name="Curr. Biol.">
        <title>The Genome of the Foraminiferan Reticulomyxa filosa.</title>
        <authorList>
            <person name="Glockner G."/>
            <person name="Hulsmann N."/>
            <person name="Schleicher M."/>
            <person name="Noegel A.A."/>
            <person name="Eichinger L."/>
            <person name="Gallinger C."/>
            <person name="Pawlowski J."/>
            <person name="Sierra R."/>
            <person name="Euteneuer U."/>
            <person name="Pillet L."/>
            <person name="Moustafa A."/>
            <person name="Platzer M."/>
            <person name="Groth M."/>
            <person name="Szafranski K."/>
            <person name="Schliwa M."/>
        </authorList>
    </citation>
    <scope>NUCLEOTIDE SEQUENCE [LARGE SCALE GENOMIC DNA]</scope>
</reference>
<dbReference type="InterPro" id="IPR021109">
    <property type="entry name" value="Peptidase_aspartic_dom_sf"/>
</dbReference>
<accession>X6MXK1</accession>
<dbReference type="PANTHER" id="PTHR12917:SF1">
    <property type="entry name" value="AT13091P"/>
    <property type="match status" value="1"/>
</dbReference>
<dbReference type="OrthoDB" id="1047367at2759"/>
<keyword evidence="7" id="KW-1185">Reference proteome</keyword>
<keyword evidence="4" id="KW-0378">Hydrolase</keyword>
<dbReference type="EMBL" id="ASPP01014749">
    <property type="protein sequence ID" value="ETO18549.1"/>
    <property type="molecule type" value="Genomic_DNA"/>
</dbReference>
<evidence type="ECO:0000259" key="5">
    <source>
        <dbReference type="Pfam" id="PF09668"/>
    </source>
</evidence>
<dbReference type="AlphaFoldDB" id="X6MXK1"/>
<evidence type="ECO:0000256" key="1">
    <source>
        <dbReference type="ARBA" id="ARBA00009136"/>
    </source>
</evidence>
<dbReference type="Pfam" id="PF09668">
    <property type="entry name" value="Asp_protease"/>
    <property type="match status" value="1"/>
</dbReference>
<name>X6MXK1_RETFI</name>
<keyword evidence="3" id="KW-0064">Aspartyl protease</keyword>
<keyword evidence="2" id="KW-0645">Protease</keyword>
<comment type="similarity">
    <text evidence="1">Belongs to the DDI1 family.</text>
</comment>
<evidence type="ECO:0000256" key="3">
    <source>
        <dbReference type="ARBA" id="ARBA00022750"/>
    </source>
</evidence>
<feature type="domain" description="Aspartic peptidase DDI1-type" evidence="5">
    <location>
        <begin position="38"/>
        <end position="81"/>
    </location>
</feature>
<dbReference type="Proteomes" id="UP000023152">
    <property type="component" value="Unassembled WGS sequence"/>
</dbReference>
<dbReference type="InterPro" id="IPR019103">
    <property type="entry name" value="Peptidase_aspartic_DDI1-type"/>
</dbReference>
<dbReference type="Gene3D" id="2.40.70.10">
    <property type="entry name" value="Acid Proteases"/>
    <property type="match status" value="1"/>
</dbReference>
<organism evidence="6 7">
    <name type="scientific">Reticulomyxa filosa</name>
    <dbReference type="NCBI Taxonomy" id="46433"/>
    <lineage>
        <taxon>Eukaryota</taxon>
        <taxon>Sar</taxon>
        <taxon>Rhizaria</taxon>
        <taxon>Retaria</taxon>
        <taxon>Foraminifera</taxon>
        <taxon>Monothalamids</taxon>
        <taxon>Reticulomyxidae</taxon>
        <taxon>Reticulomyxa</taxon>
    </lineage>
</organism>
<dbReference type="GO" id="GO:0006508">
    <property type="term" value="P:proteolysis"/>
    <property type="evidence" value="ECO:0007669"/>
    <property type="project" value="UniProtKB-KW"/>
</dbReference>